<dbReference type="STRING" id="211165.GCA_000317285_01770"/>
<protein>
    <recommendedName>
        <fullName evidence="3">Holin</fullName>
    </recommendedName>
</protein>
<gene>
    <name evidence="1" type="ORF">PCC6912_39600</name>
</gene>
<dbReference type="AlphaFoldDB" id="A0A3S0XNU4"/>
<accession>A0A3S0XNU4</accession>
<dbReference type="EMBL" id="RSCJ01000018">
    <property type="protein sequence ID" value="RUR77001.1"/>
    <property type="molecule type" value="Genomic_DNA"/>
</dbReference>
<comment type="caution">
    <text evidence="1">The sequence shown here is derived from an EMBL/GenBank/DDBJ whole genome shotgun (WGS) entry which is preliminary data.</text>
</comment>
<reference evidence="1 2" key="1">
    <citation type="journal article" date="2019" name="Genome Biol. Evol.">
        <title>Day and night: Metabolic profiles and evolutionary relationships of six axenic non-marine cyanobacteria.</title>
        <authorList>
            <person name="Will S.E."/>
            <person name="Henke P."/>
            <person name="Boedeker C."/>
            <person name="Huang S."/>
            <person name="Brinkmann H."/>
            <person name="Rohde M."/>
            <person name="Jarek M."/>
            <person name="Friedl T."/>
            <person name="Seufert S."/>
            <person name="Schumacher M."/>
            <person name="Overmann J."/>
            <person name="Neumann-Schaal M."/>
            <person name="Petersen J."/>
        </authorList>
    </citation>
    <scope>NUCLEOTIDE SEQUENCE [LARGE SCALE GENOMIC DNA]</scope>
    <source>
        <strain evidence="1 2">PCC 6912</strain>
    </source>
</reference>
<organism evidence="1 2">
    <name type="scientific">Chlorogloeopsis fritschii PCC 6912</name>
    <dbReference type="NCBI Taxonomy" id="211165"/>
    <lineage>
        <taxon>Bacteria</taxon>
        <taxon>Bacillati</taxon>
        <taxon>Cyanobacteriota</taxon>
        <taxon>Cyanophyceae</taxon>
        <taxon>Nostocales</taxon>
        <taxon>Chlorogloeopsidaceae</taxon>
        <taxon>Chlorogloeopsis</taxon>
    </lineage>
</organism>
<evidence type="ECO:0000313" key="1">
    <source>
        <dbReference type="EMBL" id="RUR77001.1"/>
    </source>
</evidence>
<proteinExistence type="predicted"/>
<sequence length="65" mass="6885">MLIFLLIKRLESMNPKAVDTGTTLIGLIALISNALAATGRVPTEVNEIISGVAIAVVSYFVKAKK</sequence>
<keyword evidence="2" id="KW-1185">Reference proteome</keyword>
<dbReference type="Proteomes" id="UP000268857">
    <property type="component" value="Unassembled WGS sequence"/>
</dbReference>
<evidence type="ECO:0008006" key="3">
    <source>
        <dbReference type="Google" id="ProtNLM"/>
    </source>
</evidence>
<evidence type="ECO:0000313" key="2">
    <source>
        <dbReference type="Proteomes" id="UP000268857"/>
    </source>
</evidence>
<name>A0A3S0XNU4_CHLFR</name>